<protein>
    <submittedName>
        <fullName evidence="3">Uncharacterized protein</fullName>
    </submittedName>
</protein>
<name>A0A060JPW5_9MICO</name>
<accession>A0A060JPW5</accession>
<sequence length="184" mass="19648">MDCEKRLKKLIAILLAVASVFVGVPAHAVETKDGEGIYIVTGSEINLVARSSNIPIQIKNTFASDVVVHVHVRPTNARVSVPIAVAVKVPGETTVTAKIPVNAVANGKVLLRAWIETFSGLQIGKAVVLSMNVNADIELAMLLGFGGAVVLLLAIGIVRTVRKNRKLHEQQMREDSAVDLGMKI</sequence>
<evidence type="ECO:0000313" key="4">
    <source>
        <dbReference type="Proteomes" id="UP000067708"/>
    </source>
</evidence>
<evidence type="ECO:0000256" key="1">
    <source>
        <dbReference type="SAM" id="Phobius"/>
    </source>
</evidence>
<keyword evidence="1" id="KW-0812">Transmembrane</keyword>
<dbReference type="Proteomes" id="UP000067708">
    <property type="component" value="Chromosome"/>
</dbReference>
<evidence type="ECO:0000313" key="3">
    <source>
        <dbReference type="EMBL" id="AIC48184.1"/>
    </source>
</evidence>
<evidence type="ECO:0000256" key="2">
    <source>
        <dbReference type="SAM" id="SignalP"/>
    </source>
</evidence>
<dbReference type="InterPro" id="IPR046112">
    <property type="entry name" value="DUF6049"/>
</dbReference>
<dbReference type="EMBL" id="CP007490">
    <property type="protein sequence ID" value="AIC48184.1"/>
    <property type="molecule type" value="Genomic_DNA"/>
</dbReference>
<keyword evidence="4" id="KW-1185">Reference proteome</keyword>
<dbReference type="AlphaFoldDB" id="A0A060JPW5"/>
<organism evidence="3 4">
    <name type="scientific">Rhodoluna lacicola</name>
    <dbReference type="NCBI Taxonomy" id="529884"/>
    <lineage>
        <taxon>Bacteria</taxon>
        <taxon>Bacillati</taxon>
        <taxon>Actinomycetota</taxon>
        <taxon>Actinomycetes</taxon>
        <taxon>Micrococcales</taxon>
        <taxon>Microbacteriaceae</taxon>
        <taxon>Luna cluster</taxon>
        <taxon>Luna-1 subcluster</taxon>
        <taxon>Rhodoluna</taxon>
    </lineage>
</organism>
<gene>
    <name evidence="3" type="ORF">Rhola_00013950</name>
</gene>
<dbReference type="STRING" id="529884.Rhola_00013950"/>
<dbReference type="HOGENOM" id="CLU_1467122_0_0_11"/>
<dbReference type="RefSeq" id="WP_264914000.1">
    <property type="nucleotide sequence ID" value="NZ_AP026911.1"/>
</dbReference>
<keyword evidence="1" id="KW-0472">Membrane</keyword>
<reference evidence="3 4" key="1">
    <citation type="journal article" date="2014" name="Int. J. Syst. Evol. Microbiol.">
        <title>Rhodoluna lacicola gen. nov., sp. nov., a planktonic freshwater bacterium with stream-lined genome.</title>
        <authorList>
            <person name="Hahn M."/>
            <person name="Schmidt J."/>
            <person name="Taipale S.J."/>
            <person name="Doolittle W.F."/>
            <person name="Koll U."/>
        </authorList>
    </citation>
    <scope>NUCLEOTIDE SEQUENCE [LARGE SCALE GENOMIC DNA]</scope>
    <source>
        <strain evidence="3 4">MWH-Ta8</strain>
    </source>
</reference>
<feature type="transmembrane region" description="Helical" evidence="1">
    <location>
        <begin position="139"/>
        <end position="158"/>
    </location>
</feature>
<dbReference type="Pfam" id="PF19516">
    <property type="entry name" value="DUF6049"/>
    <property type="match status" value="1"/>
</dbReference>
<feature type="chain" id="PRO_5001588077" evidence="2">
    <location>
        <begin position="29"/>
        <end position="184"/>
    </location>
</feature>
<keyword evidence="1" id="KW-1133">Transmembrane helix</keyword>
<dbReference type="KEGG" id="rla:Rhola_00013950"/>
<proteinExistence type="predicted"/>
<feature type="signal peptide" evidence="2">
    <location>
        <begin position="1"/>
        <end position="28"/>
    </location>
</feature>
<keyword evidence="2" id="KW-0732">Signal</keyword>